<dbReference type="Pfam" id="PF00240">
    <property type="entry name" value="ubiquitin"/>
    <property type="match status" value="1"/>
</dbReference>
<evidence type="ECO:0000256" key="3">
    <source>
        <dbReference type="SAM" id="MobiDB-lite"/>
    </source>
</evidence>
<dbReference type="Gene3D" id="3.10.20.90">
    <property type="entry name" value="Phosphatidylinositol 3-kinase Catalytic Subunit, Chain A, domain 1"/>
    <property type="match status" value="1"/>
</dbReference>
<keyword evidence="6" id="KW-1185">Reference proteome</keyword>
<feature type="domain" description="Ubiquitin-like" evidence="4">
    <location>
        <begin position="67"/>
        <end position="141"/>
    </location>
</feature>
<dbReference type="EMBL" id="MU151187">
    <property type="protein sequence ID" value="KAF9447742.1"/>
    <property type="molecule type" value="Genomic_DNA"/>
</dbReference>
<keyword evidence="2" id="KW-0963">Cytoplasm</keyword>
<evidence type="ECO:0000256" key="2">
    <source>
        <dbReference type="ARBA" id="ARBA00022490"/>
    </source>
</evidence>
<evidence type="ECO:0000256" key="1">
    <source>
        <dbReference type="ARBA" id="ARBA00004514"/>
    </source>
</evidence>
<dbReference type="GO" id="GO:0051087">
    <property type="term" value="F:protein-folding chaperone binding"/>
    <property type="evidence" value="ECO:0007669"/>
    <property type="project" value="TreeGrafter"/>
</dbReference>
<dbReference type="InterPro" id="IPR029071">
    <property type="entry name" value="Ubiquitin-like_domsf"/>
</dbReference>
<dbReference type="AlphaFoldDB" id="A0A9P6C1G3"/>
<dbReference type="Proteomes" id="UP000807342">
    <property type="component" value="Unassembled WGS sequence"/>
</dbReference>
<gene>
    <name evidence="5" type="ORF">P691DRAFT_801860</name>
</gene>
<dbReference type="SMART" id="SM00213">
    <property type="entry name" value="UBQ"/>
    <property type="match status" value="1"/>
</dbReference>
<comment type="caution">
    <text evidence="5">The sequence shown here is derived from an EMBL/GenBank/DDBJ whole genome shotgun (WGS) entry which is preliminary data.</text>
</comment>
<dbReference type="OrthoDB" id="428577at2759"/>
<accession>A0A9P6C1G3</accession>
<dbReference type="GO" id="GO:0006620">
    <property type="term" value="P:post-translational protein targeting to endoplasmic reticulum membrane"/>
    <property type="evidence" value="ECO:0007669"/>
    <property type="project" value="InterPro"/>
</dbReference>
<dbReference type="SUPFAM" id="SSF54236">
    <property type="entry name" value="Ubiquitin-like"/>
    <property type="match status" value="1"/>
</dbReference>
<evidence type="ECO:0000259" key="4">
    <source>
        <dbReference type="PROSITE" id="PS50053"/>
    </source>
</evidence>
<proteinExistence type="predicted"/>
<comment type="subcellular location">
    <subcellularLocation>
        <location evidence="1">Cytoplasm</location>
        <location evidence="1">Cytosol</location>
    </subcellularLocation>
</comment>
<dbReference type="PANTHER" id="PTHR46555:SF1">
    <property type="entry name" value="UBIQUITIN-LIKE PROTEIN 4A"/>
    <property type="match status" value="1"/>
</dbReference>
<dbReference type="PROSITE" id="PS50053">
    <property type="entry name" value="UBIQUITIN_2"/>
    <property type="match status" value="1"/>
</dbReference>
<evidence type="ECO:0000313" key="5">
    <source>
        <dbReference type="EMBL" id="KAF9447742.1"/>
    </source>
</evidence>
<dbReference type="PANTHER" id="PTHR46555">
    <property type="entry name" value="UBIQUITIN-LIKE PROTEIN 4A"/>
    <property type="match status" value="1"/>
</dbReference>
<dbReference type="GO" id="GO:0071818">
    <property type="term" value="C:BAT3 complex"/>
    <property type="evidence" value="ECO:0007669"/>
    <property type="project" value="TreeGrafter"/>
</dbReference>
<feature type="region of interest" description="Disordered" evidence="3">
    <location>
        <begin position="167"/>
        <end position="203"/>
    </location>
</feature>
<dbReference type="InterPro" id="IPR000626">
    <property type="entry name" value="Ubiquitin-like_dom"/>
</dbReference>
<dbReference type="GO" id="GO:0071816">
    <property type="term" value="P:tail-anchored membrane protein insertion into ER membrane"/>
    <property type="evidence" value="ECO:0007669"/>
    <property type="project" value="TreeGrafter"/>
</dbReference>
<organism evidence="5 6">
    <name type="scientific">Macrolepiota fuliginosa MF-IS2</name>
    <dbReference type="NCBI Taxonomy" id="1400762"/>
    <lineage>
        <taxon>Eukaryota</taxon>
        <taxon>Fungi</taxon>
        <taxon>Dikarya</taxon>
        <taxon>Basidiomycota</taxon>
        <taxon>Agaricomycotina</taxon>
        <taxon>Agaricomycetes</taxon>
        <taxon>Agaricomycetidae</taxon>
        <taxon>Agaricales</taxon>
        <taxon>Agaricineae</taxon>
        <taxon>Agaricaceae</taxon>
        <taxon>Macrolepiota</taxon>
    </lineage>
</organism>
<evidence type="ECO:0000313" key="6">
    <source>
        <dbReference type="Proteomes" id="UP000807342"/>
    </source>
</evidence>
<name>A0A9P6C1G3_9AGAR</name>
<reference evidence="5" key="1">
    <citation type="submission" date="2020-11" db="EMBL/GenBank/DDBJ databases">
        <authorList>
            <consortium name="DOE Joint Genome Institute"/>
            <person name="Ahrendt S."/>
            <person name="Riley R."/>
            <person name="Andreopoulos W."/>
            <person name="Labutti K."/>
            <person name="Pangilinan J."/>
            <person name="Ruiz-Duenas F.J."/>
            <person name="Barrasa J.M."/>
            <person name="Sanchez-Garcia M."/>
            <person name="Camarero S."/>
            <person name="Miyauchi S."/>
            <person name="Serrano A."/>
            <person name="Linde D."/>
            <person name="Babiker R."/>
            <person name="Drula E."/>
            <person name="Ayuso-Fernandez I."/>
            <person name="Pacheco R."/>
            <person name="Padilla G."/>
            <person name="Ferreira P."/>
            <person name="Barriuso J."/>
            <person name="Kellner H."/>
            <person name="Castanera R."/>
            <person name="Alfaro M."/>
            <person name="Ramirez L."/>
            <person name="Pisabarro A.G."/>
            <person name="Kuo A."/>
            <person name="Tritt A."/>
            <person name="Lipzen A."/>
            <person name="He G."/>
            <person name="Yan M."/>
            <person name="Ng V."/>
            <person name="Cullen D."/>
            <person name="Martin F."/>
            <person name="Rosso M.-N."/>
            <person name="Henrissat B."/>
            <person name="Hibbett D."/>
            <person name="Martinez A.T."/>
            <person name="Grigoriev I.V."/>
        </authorList>
    </citation>
    <scope>NUCLEOTIDE SEQUENCE</scope>
    <source>
        <strain evidence="5">MF-IS2</strain>
    </source>
</reference>
<feature type="compositionally biased region" description="Polar residues" evidence="3">
    <location>
        <begin position="190"/>
        <end position="201"/>
    </location>
</feature>
<protein>
    <submittedName>
        <fullName evidence="5">Ubiquitin-like protein</fullName>
    </submittedName>
</protein>
<dbReference type="InterPro" id="IPR047154">
    <property type="entry name" value="UBL4A-like"/>
</dbReference>
<sequence length="296" mass="31754">MAEQAELAFARTFLNTLSTQPIVYGNDYRQPLENSLKKVPIFPVQLPPPPKRQHAEISASGAAATQIALTFKSLKPPASYTLTVSPTDTIATIKSQLSDTHATAPPVDAQRLLVKGKALADAKLLKEYNVQNGDTVNLMVKPGVNWDPSKPKEAPILQPKPRLALDATSGLTVGGGDGTTPAKKARHSRTPSIVLSPSPSSDFPGAAPERDILLTLDSAADLPNSMPVETLSTFHHTVAKPEFWEKLLTFLKSEFTTEGDALQAWEEFLRASKGSLTASEIARIRDRVGVVGMAGT</sequence>
<dbReference type="CDD" id="cd17039">
    <property type="entry name" value="Ubl_ubiquitin_like"/>
    <property type="match status" value="1"/>
</dbReference>